<dbReference type="Proteomes" id="UP000682403">
    <property type="component" value="Unassembled WGS sequence"/>
</dbReference>
<protein>
    <submittedName>
        <fullName evidence="4">Class I SAM-dependent methyltransferase</fullName>
    </submittedName>
</protein>
<feature type="domain" description="Methyltransferase" evidence="3">
    <location>
        <begin position="40"/>
        <end position="136"/>
    </location>
</feature>
<dbReference type="Pfam" id="PF13649">
    <property type="entry name" value="Methyltransf_25"/>
    <property type="match status" value="1"/>
</dbReference>
<organism evidence="4 5">
    <name type="scientific">Metabacillus flavus</name>
    <dbReference type="NCBI Taxonomy" id="2823519"/>
    <lineage>
        <taxon>Bacteria</taxon>
        <taxon>Bacillati</taxon>
        <taxon>Bacillota</taxon>
        <taxon>Bacilli</taxon>
        <taxon>Bacillales</taxon>
        <taxon>Bacillaceae</taxon>
        <taxon>Metabacillus</taxon>
    </lineage>
</organism>
<dbReference type="CDD" id="cd02440">
    <property type="entry name" value="AdoMet_MTases"/>
    <property type="match status" value="1"/>
</dbReference>
<evidence type="ECO:0000313" key="5">
    <source>
        <dbReference type="Proteomes" id="UP000682403"/>
    </source>
</evidence>
<dbReference type="Gene3D" id="2.20.25.110">
    <property type="entry name" value="S-adenosyl-L-methionine-dependent methyltransferases"/>
    <property type="match status" value="1"/>
</dbReference>
<dbReference type="GO" id="GO:0032259">
    <property type="term" value="P:methylation"/>
    <property type="evidence" value="ECO:0007669"/>
    <property type="project" value="UniProtKB-KW"/>
</dbReference>
<comment type="caution">
    <text evidence="4">The sequence shown here is derived from an EMBL/GenBank/DDBJ whole genome shotgun (WGS) entry which is preliminary data.</text>
</comment>
<dbReference type="InterPro" id="IPR029063">
    <property type="entry name" value="SAM-dependent_MTases_sf"/>
</dbReference>
<dbReference type="PANTHER" id="PTHR43861:SF1">
    <property type="entry name" value="TRANS-ACONITATE 2-METHYLTRANSFERASE"/>
    <property type="match status" value="1"/>
</dbReference>
<name>A0ABS5LHB6_9BACI</name>
<evidence type="ECO:0000313" key="4">
    <source>
        <dbReference type="EMBL" id="MBS2969769.1"/>
    </source>
</evidence>
<keyword evidence="5" id="KW-1185">Reference proteome</keyword>
<gene>
    <name evidence="4" type="ORF">J9317_13435</name>
</gene>
<dbReference type="EMBL" id="JAGVRK010000001">
    <property type="protein sequence ID" value="MBS2969769.1"/>
    <property type="molecule type" value="Genomic_DNA"/>
</dbReference>
<evidence type="ECO:0000259" key="3">
    <source>
        <dbReference type="Pfam" id="PF13649"/>
    </source>
</evidence>
<dbReference type="Gene3D" id="3.40.50.150">
    <property type="entry name" value="Vaccinia Virus protein VP39"/>
    <property type="match status" value="1"/>
</dbReference>
<dbReference type="GO" id="GO:0008168">
    <property type="term" value="F:methyltransferase activity"/>
    <property type="evidence" value="ECO:0007669"/>
    <property type="project" value="UniProtKB-KW"/>
</dbReference>
<evidence type="ECO:0000256" key="1">
    <source>
        <dbReference type="ARBA" id="ARBA00022603"/>
    </source>
</evidence>
<dbReference type="SUPFAM" id="SSF53335">
    <property type="entry name" value="S-adenosyl-L-methionine-dependent methyltransferases"/>
    <property type="match status" value="1"/>
</dbReference>
<dbReference type="PANTHER" id="PTHR43861">
    <property type="entry name" value="TRANS-ACONITATE 2-METHYLTRANSFERASE-RELATED"/>
    <property type="match status" value="1"/>
</dbReference>
<sequence length="250" mass="28768">MMYQGFAGVYDHLMEDVPYQDWADLLDSLLIKYGNTGRKVMDLACGTGEITVLLHEKGYEMTGADLSEDMLALAIQKAEEKRMPIPFFQQDMREMEGHDLAYDAVIINCDSLNYLLEEQDVQSAFKSVVEMLHDNGLFLFDIHSIYKMKHILAGSTFADAGDDVSLIWQCFEGEKKHSVEHELTFFVKDDEERYSRIDEFHQQRTYETGEIFLWLKDAGFEVLECFGDFQPGAVSEEAERIFFAARKTSN</sequence>
<keyword evidence="1 4" id="KW-0489">Methyltransferase</keyword>
<keyword evidence="2" id="KW-0808">Transferase</keyword>
<accession>A0ABS5LHB6</accession>
<evidence type="ECO:0000256" key="2">
    <source>
        <dbReference type="ARBA" id="ARBA00022679"/>
    </source>
</evidence>
<dbReference type="InterPro" id="IPR041698">
    <property type="entry name" value="Methyltransf_25"/>
</dbReference>
<dbReference type="RefSeq" id="WP_211559391.1">
    <property type="nucleotide sequence ID" value="NZ_JAGVRK010000001.1"/>
</dbReference>
<reference evidence="4 5" key="1">
    <citation type="submission" date="2021-04" db="EMBL/GenBank/DDBJ databases">
        <title>Metabacillus sp. strain KIGAM252 whole genome sequence.</title>
        <authorList>
            <person name="Seo M.-J."/>
            <person name="Cho E.-S."/>
            <person name="Hwang C.Y."/>
            <person name="Yoon D.J."/>
        </authorList>
    </citation>
    <scope>NUCLEOTIDE SEQUENCE [LARGE SCALE GENOMIC DNA]</scope>
    <source>
        <strain evidence="4 5">KIGAM252</strain>
    </source>
</reference>
<proteinExistence type="predicted"/>